<evidence type="ECO:0000313" key="2">
    <source>
        <dbReference type="Proteomes" id="UP001526143"/>
    </source>
</evidence>
<keyword evidence="2" id="KW-1185">Reference proteome</keyword>
<dbReference type="RefSeq" id="WP_263747684.1">
    <property type="nucleotide sequence ID" value="NZ_JAOWRF010000303.1"/>
</dbReference>
<gene>
    <name evidence="1" type="ORF">OGM63_21435</name>
</gene>
<evidence type="ECO:0000313" key="1">
    <source>
        <dbReference type="EMBL" id="MCV3216040.1"/>
    </source>
</evidence>
<protein>
    <submittedName>
        <fullName evidence="1">Uncharacterized protein</fullName>
    </submittedName>
</protein>
<organism evidence="1 2">
    <name type="scientific">Plectonema radiosum NIES-515</name>
    <dbReference type="NCBI Taxonomy" id="2986073"/>
    <lineage>
        <taxon>Bacteria</taxon>
        <taxon>Bacillati</taxon>
        <taxon>Cyanobacteriota</taxon>
        <taxon>Cyanophyceae</taxon>
        <taxon>Oscillatoriophycideae</taxon>
        <taxon>Oscillatoriales</taxon>
        <taxon>Microcoleaceae</taxon>
        <taxon>Plectonema</taxon>
    </lineage>
</organism>
<reference evidence="1 2" key="1">
    <citation type="submission" date="2022-10" db="EMBL/GenBank/DDBJ databases">
        <title>Identification of biosynthetic pathway for the production of the potent trypsin inhibitor radiosumin.</title>
        <authorList>
            <person name="Fewer D.P."/>
            <person name="Delbaje E."/>
            <person name="Ouyang X."/>
            <person name="Agostino P.D."/>
            <person name="Wahlsten M."/>
            <person name="Jokela J."/>
            <person name="Permi P."/>
            <person name="Haapaniemi E."/>
            <person name="Koistinen H."/>
        </authorList>
    </citation>
    <scope>NUCLEOTIDE SEQUENCE [LARGE SCALE GENOMIC DNA]</scope>
    <source>
        <strain evidence="1 2">NIES-515</strain>
    </source>
</reference>
<name>A0ABT3B466_9CYAN</name>
<dbReference type="Proteomes" id="UP001526143">
    <property type="component" value="Unassembled WGS sequence"/>
</dbReference>
<proteinExistence type="predicted"/>
<dbReference type="EMBL" id="JAOWRF010000303">
    <property type="protein sequence ID" value="MCV3216040.1"/>
    <property type="molecule type" value="Genomic_DNA"/>
</dbReference>
<accession>A0ABT3B466</accession>
<sequence>MIRSDQLDGQVADLLVKEATRLAGMVNLESDKREEPTEVKELRETLAGLEKLPLNPFVEKAKDRIREQIFSILSLHEKVTTRRLLVREELSQMFCDREFSETRTPDDKKRILNRFVPRIIVDRRVVLSIEFL</sequence>
<comment type="caution">
    <text evidence="1">The sequence shown here is derived from an EMBL/GenBank/DDBJ whole genome shotgun (WGS) entry which is preliminary data.</text>
</comment>